<proteinExistence type="predicted"/>
<evidence type="ECO:0000256" key="5">
    <source>
        <dbReference type="SAM" id="SignalP"/>
    </source>
</evidence>
<dbReference type="GO" id="GO:0046872">
    <property type="term" value="F:metal ion binding"/>
    <property type="evidence" value="ECO:0007669"/>
    <property type="project" value="UniProtKB-KW"/>
</dbReference>
<sequence>MNCRSLLPLLLISALPAAAADFKKDIVPILEKNCYECHSNKTGKKKAGYVFDDLETLQKDISPKGAIVPGDPGESHFLEVISNPNHDAHMPPDENLPADQIEKLRQWIVEGASLDGKGPKMVPTAKRGLAKPGLPPIMTWTNFEGKKIKAGFLRLEGENVILKMPANAQEMAYPLSKLDAASQQQAKDSAQ</sequence>
<accession>A0A512M7U3</accession>
<feature type="signal peptide" evidence="5">
    <location>
        <begin position="1"/>
        <end position="19"/>
    </location>
</feature>
<dbReference type="PROSITE" id="PS51007">
    <property type="entry name" value="CYTC"/>
    <property type="match status" value="1"/>
</dbReference>
<dbReference type="OrthoDB" id="9809746at2"/>
<keyword evidence="2 4" id="KW-0479">Metal-binding</keyword>
<gene>
    <name evidence="7" type="ORF">BGE01nite_20930</name>
</gene>
<evidence type="ECO:0000256" key="4">
    <source>
        <dbReference type="PROSITE-ProRule" id="PRU00433"/>
    </source>
</evidence>
<name>A0A512M7U3_9BACT</name>
<dbReference type="GO" id="GO:0020037">
    <property type="term" value="F:heme binding"/>
    <property type="evidence" value="ECO:0007669"/>
    <property type="project" value="InterPro"/>
</dbReference>
<keyword evidence="1 4" id="KW-0349">Heme</keyword>
<dbReference type="SUPFAM" id="SSF46626">
    <property type="entry name" value="Cytochrome c"/>
    <property type="match status" value="1"/>
</dbReference>
<dbReference type="EMBL" id="BKAG01000012">
    <property type="protein sequence ID" value="GEP42802.1"/>
    <property type="molecule type" value="Genomic_DNA"/>
</dbReference>
<evidence type="ECO:0000256" key="1">
    <source>
        <dbReference type="ARBA" id="ARBA00022617"/>
    </source>
</evidence>
<dbReference type="GO" id="GO:0009055">
    <property type="term" value="F:electron transfer activity"/>
    <property type="evidence" value="ECO:0007669"/>
    <property type="project" value="InterPro"/>
</dbReference>
<feature type="domain" description="Cytochrome c" evidence="6">
    <location>
        <begin position="13"/>
        <end position="112"/>
    </location>
</feature>
<evidence type="ECO:0000259" key="6">
    <source>
        <dbReference type="PROSITE" id="PS51007"/>
    </source>
</evidence>
<comment type="caution">
    <text evidence="7">The sequence shown here is derived from an EMBL/GenBank/DDBJ whole genome shotgun (WGS) entry which is preliminary data.</text>
</comment>
<dbReference type="InterPro" id="IPR011429">
    <property type="entry name" value="Cyt_c_Planctomycete-type"/>
</dbReference>
<keyword evidence="5" id="KW-0732">Signal</keyword>
<keyword evidence="8" id="KW-1185">Reference proteome</keyword>
<dbReference type="Gene3D" id="2.30.30.700">
    <property type="entry name" value="SLA1 homology domain 1"/>
    <property type="match status" value="1"/>
</dbReference>
<dbReference type="AlphaFoldDB" id="A0A512M7U3"/>
<keyword evidence="3 4" id="KW-0408">Iron</keyword>
<feature type="chain" id="PRO_5021826530" description="Cytochrome c domain-containing protein" evidence="5">
    <location>
        <begin position="20"/>
        <end position="191"/>
    </location>
</feature>
<dbReference type="PANTHER" id="PTHR35889:SF3">
    <property type="entry name" value="F-BOX DOMAIN-CONTAINING PROTEIN"/>
    <property type="match status" value="1"/>
</dbReference>
<dbReference type="InterPro" id="IPR009056">
    <property type="entry name" value="Cyt_c-like_dom"/>
</dbReference>
<dbReference type="Proteomes" id="UP000321577">
    <property type="component" value="Unassembled WGS sequence"/>
</dbReference>
<evidence type="ECO:0000313" key="8">
    <source>
        <dbReference type="Proteomes" id="UP000321577"/>
    </source>
</evidence>
<dbReference type="Pfam" id="PF07635">
    <property type="entry name" value="PSCyt1"/>
    <property type="match status" value="1"/>
</dbReference>
<dbReference type="InterPro" id="IPR036909">
    <property type="entry name" value="Cyt_c-like_dom_sf"/>
</dbReference>
<dbReference type="PANTHER" id="PTHR35889">
    <property type="entry name" value="CYCLOINULO-OLIGOSACCHARIDE FRUCTANOTRANSFERASE-RELATED"/>
    <property type="match status" value="1"/>
</dbReference>
<organism evidence="7 8">
    <name type="scientific">Brevifollis gellanilyticus</name>
    <dbReference type="NCBI Taxonomy" id="748831"/>
    <lineage>
        <taxon>Bacteria</taxon>
        <taxon>Pseudomonadati</taxon>
        <taxon>Verrucomicrobiota</taxon>
        <taxon>Verrucomicrobiia</taxon>
        <taxon>Verrucomicrobiales</taxon>
        <taxon>Verrucomicrobiaceae</taxon>
    </lineage>
</organism>
<dbReference type="RefSeq" id="WP_146850388.1">
    <property type="nucleotide sequence ID" value="NZ_BKAG01000012.1"/>
</dbReference>
<evidence type="ECO:0000256" key="2">
    <source>
        <dbReference type="ARBA" id="ARBA00022723"/>
    </source>
</evidence>
<evidence type="ECO:0000313" key="7">
    <source>
        <dbReference type="EMBL" id="GEP42802.1"/>
    </source>
</evidence>
<protein>
    <recommendedName>
        <fullName evidence="6">Cytochrome c domain-containing protein</fullName>
    </recommendedName>
</protein>
<reference evidence="7 8" key="1">
    <citation type="submission" date="2019-07" db="EMBL/GenBank/DDBJ databases">
        <title>Whole genome shotgun sequence of Brevifollis gellanilyticus NBRC 108608.</title>
        <authorList>
            <person name="Hosoyama A."/>
            <person name="Uohara A."/>
            <person name="Ohji S."/>
            <person name="Ichikawa N."/>
        </authorList>
    </citation>
    <scope>NUCLEOTIDE SEQUENCE [LARGE SCALE GENOMIC DNA]</scope>
    <source>
        <strain evidence="7 8">NBRC 108608</strain>
    </source>
</reference>
<evidence type="ECO:0000256" key="3">
    <source>
        <dbReference type="ARBA" id="ARBA00023004"/>
    </source>
</evidence>